<dbReference type="PANTHER" id="PTHR45527:SF10">
    <property type="entry name" value="PYOCHELIN SYNTHASE PCHF"/>
    <property type="match status" value="1"/>
</dbReference>
<dbReference type="GO" id="GO:0005737">
    <property type="term" value="C:cytoplasm"/>
    <property type="evidence" value="ECO:0007669"/>
    <property type="project" value="TreeGrafter"/>
</dbReference>
<dbReference type="InterPro" id="IPR000873">
    <property type="entry name" value="AMP-dep_synth/lig_dom"/>
</dbReference>
<sequence>MRELTSMQAACWIGRDAHAALGGVSAHLYAEFDGRAIDVARLAGALEGLYRAHPMLSLRIDGQGRQTVDEAPRAHLELEDFSDLDGPAVERRLLEKRRQWGHQRLDLGAGQGARFGVSLLPGNACRLHVDTDMIAVDPSSFRVLMEDLARLYESPESILPSTPSYFDWLDQVRADADLRAARGHDRAWWRARLAQIAPAPSLPLLPAGPARSERFAARLEPAQYRALQHAARAQRITSSALMLGLFATALGEHTGDRRLRLNVPVFWREPLLEPVQRIVGEFANLVLVDVDFSGVANLAALCRDLHRQLVERLAHSAYPGVDLMRDLSRHHGTPQLAPVVFTAGLDLPGGELFSERVSRVFGPMGWVISQGPQVALDAQVARADGGLLINWDVRLDALPADWVQALFERFIALAVAVATDMGGLHQPLAIAASRDRPLNALQQAYLLGRGEHLPLGGVAMQEFREYRGRLDLALLRSRLTDMVRRHDSLRTRIDAQALTQSISDHVQVNLEVIDLHGLTAEQAQAQLEVRREDYAHALFDLAGPPWNVTAFQLPQGELVVFVRFDALILDGRSIATLMVELFDGHCQPLTASEPTTAVIDQSEVRKADAEYWKAKLAEVDGAPRLPWRQALDKVGVARYARQRQIVSAQAFKALSRAGAREGLFKNSTIMAVVLEVLGHWLDEGSLCVAVPVAPPQDGAFANRSSFIAVDWQRGLPSLAERAKRLQADVLEGLQHLAFSGVDLARLLYDSNGPGPALPVVLTNGLSWPVGAVDGPMTLSAGLTQTPQVAMDIRFCNTAEGGLAFEIDYAREAVDGRWVGQLLAALNQAVAHLAGQAAFEVHARQFIDLGHYRLNSSEAQAEPVDFLGRIAHNLFGPDNGRIALLHGERRISYAEMGEGVKRIAGAFQARGLRPGQVVAICLARGPEHTMTALACALSGLVWVPIDAAAPEERLRYLLDNCQPALVVDAVAPLLASPPAALDLTGLAALSASTAPAYYLYTSGTTGKPKCVVLNNRATANVIGSTLAQWQVSRDDVSISVTPLHHDMSLFDVFGSLCAGAALVLPEPGEEKDALRWNQLVRQHGVSLWCSVPAILEMLLACRQGDGLRSLRLLAQGGDYIKPAVIAELRELLPEARLVSLGGPTETTIWSIWHEIGEQDRARVPYGRPLPGNRYWLLDEHGAHCPQGVAGRIHTSGVGLALGYLEDGKLVQNDFVNVLDEHGAPVRAFRTGDRGRYREDGVLLFDSRVNGYVKVRGVRVSLPDIEIELIRYPAVQQVLVVDYGDTQQGEACIGALYVRRNGAPPGALALREHARALLPQSHVPTRFVEVDALPLTANGKPDRRLARALLEGDTEQAPIPAAVPSDPQRHAQVLAIYQQVLGATQPARDFLAMGLRPQHLKPLAARLGEAFAVRLSPAQLLPCRTVEEVERLLVSAPM</sequence>
<dbReference type="SUPFAM" id="SSF52777">
    <property type="entry name" value="CoA-dependent acyltransferases"/>
    <property type="match status" value="4"/>
</dbReference>
<dbReference type="Gene3D" id="3.40.50.12780">
    <property type="entry name" value="N-terminal domain of ligase-like"/>
    <property type="match status" value="1"/>
</dbReference>
<dbReference type="EMBL" id="QJRO01000019">
    <property type="protein sequence ID" value="PYB76441.1"/>
    <property type="molecule type" value="Genomic_DNA"/>
</dbReference>
<comment type="caution">
    <text evidence="6">The sequence shown here is derived from an EMBL/GenBank/DDBJ whole genome shotgun (WGS) entry which is preliminary data.</text>
</comment>
<dbReference type="InterPro" id="IPR010071">
    <property type="entry name" value="AA_adenyl_dom"/>
</dbReference>
<dbReference type="SUPFAM" id="SSF56801">
    <property type="entry name" value="Acetyl-CoA synthetase-like"/>
    <property type="match status" value="1"/>
</dbReference>
<organism evidence="6 7">
    <name type="scientific">Pseudomonas soli</name>
    <dbReference type="NCBI Taxonomy" id="1306993"/>
    <lineage>
        <taxon>Bacteria</taxon>
        <taxon>Pseudomonadati</taxon>
        <taxon>Pseudomonadota</taxon>
        <taxon>Gammaproteobacteria</taxon>
        <taxon>Pseudomonadales</taxon>
        <taxon>Pseudomonadaceae</taxon>
        <taxon>Pseudomonas</taxon>
    </lineage>
</organism>
<dbReference type="InterPro" id="IPR025110">
    <property type="entry name" value="AMP-bd_C"/>
</dbReference>
<dbReference type="Pfam" id="PF00668">
    <property type="entry name" value="Condensation"/>
    <property type="match status" value="2"/>
</dbReference>
<dbReference type="Proteomes" id="UP000247620">
    <property type="component" value="Unassembled WGS sequence"/>
</dbReference>
<dbReference type="Pfam" id="PF00501">
    <property type="entry name" value="AMP-binding"/>
    <property type="match status" value="1"/>
</dbReference>
<dbReference type="InterPro" id="IPR045851">
    <property type="entry name" value="AMP-bd_C_sf"/>
</dbReference>
<dbReference type="Gene3D" id="3.30.559.30">
    <property type="entry name" value="Nonribosomal peptide synthetase, condensation domain"/>
    <property type="match status" value="2"/>
</dbReference>
<dbReference type="InterPro" id="IPR023213">
    <property type="entry name" value="CAT-like_dom_sf"/>
</dbReference>
<reference evidence="6 7" key="1">
    <citation type="submission" date="2018-06" db="EMBL/GenBank/DDBJ databases">
        <title>Pseudomonas diversity within urban Lake Michigan freshwaters.</title>
        <authorList>
            <person name="Batrich M."/>
            <person name="Hatzopoulos T."/>
            <person name="Putonti C."/>
        </authorList>
    </citation>
    <scope>NUCLEOTIDE SEQUENCE [LARGE SCALE GENOMIC DNA]</scope>
    <source>
        <strain evidence="6 7">LBp-160603</strain>
    </source>
</reference>
<dbReference type="GO" id="GO:0043041">
    <property type="term" value="P:amino acid activation for nonribosomal peptide biosynthetic process"/>
    <property type="evidence" value="ECO:0007669"/>
    <property type="project" value="TreeGrafter"/>
</dbReference>
<comment type="pathway">
    <text evidence="1">Siderophore biosynthesis.</text>
</comment>
<accession>A0A2V4HG38</accession>
<keyword evidence="2" id="KW-0436">Ligase</keyword>
<dbReference type="Gene3D" id="3.30.559.10">
    <property type="entry name" value="Chloramphenicol acetyltransferase-like domain"/>
    <property type="match status" value="2"/>
</dbReference>
<feature type="domain" description="AMP-binding enzyme C-terminal" evidence="5">
    <location>
        <begin position="1263"/>
        <end position="1338"/>
    </location>
</feature>
<dbReference type="PROSITE" id="PS00455">
    <property type="entry name" value="AMP_BINDING"/>
    <property type="match status" value="1"/>
</dbReference>
<dbReference type="GO" id="GO:0031177">
    <property type="term" value="F:phosphopantetheine binding"/>
    <property type="evidence" value="ECO:0007669"/>
    <property type="project" value="TreeGrafter"/>
</dbReference>
<proteinExistence type="predicted"/>
<evidence type="ECO:0000313" key="7">
    <source>
        <dbReference type="Proteomes" id="UP000247620"/>
    </source>
</evidence>
<dbReference type="InterPro" id="IPR001242">
    <property type="entry name" value="Condensation_dom"/>
</dbReference>
<evidence type="ECO:0000259" key="5">
    <source>
        <dbReference type="Pfam" id="PF13193"/>
    </source>
</evidence>
<evidence type="ECO:0000313" key="6">
    <source>
        <dbReference type="EMBL" id="PYB76441.1"/>
    </source>
</evidence>
<evidence type="ECO:0000256" key="2">
    <source>
        <dbReference type="ARBA" id="ARBA00022598"/>
    </source>
</evidence>
<dbReference type="InterPro" id="IPR042099">
    <property type="entry name" value="ANL_N_sf"/>
</dbReference>
<feature type="domain" description="Condensation" evidence="4">
    <location>
        <begin position="461"/>
        <end position="691"/>
    </location>
</feature>
<dbReference type="CDD" id="cd19535">
    <property type="entry name" value="Cyc_NRPS"/>
    <property type="match status" value="1"/>
</dbReference>
<protein>
    <submittedName>
        <fullName evidence="6">Peptide synthetase</fullName>
    </submittedName>
</protein>
<dbReference type="GO" id="GO:0000036">
    <property type="term" value="F:acyl carrier activity"/>
    <property type="evidence" value="ECO:0007669"/>
    <property type="project" value="TreeGrafter"/>
</dbReference>
<evidence type="ECO:0000259" key="4">
    <source>
        <dbReference type="Pfam" id="PF00668"/>
    </source>
</evidence>
<dbReference type="InterPro" id="IPR020845">
    <property type="entry name" value="AMP-binding_CS"/>
</dbReference>
<dbReference type="NCBIfam" id="TIGR01733">
    <property type="entry name" value="AA-adenyl-dom"/>
    <property type="match status" value="1"/>
</dbReference>
<dbReference type="GO" id="GO:0016874">
    <property type="term" value="F:ligase activity"/>
    <property type="evidence" value="ECO:0007669"/>
    <property type="project" value="UniProtKB-KW"/>
</dbReference>
<dbReference type="InterPro" id="IPR057737">
    <property type="entry name" value="Condensation_MtbB-like"/>
</dbReference>
<evidence type="ECO:0000256" key="1">
    <source>
        <dbReference type="ARBA" id="ARBA00004924"/>
    </source>
</evidence>
<dbReference type="PANTHER" id="PTHR45527">
    <property type="entry name" value="NONRIBOSOMAL PEPTIDE SYNTHETASE"/>
    <property type="match status" value="1"/>
</dbReference>
<dbReference type="Gene3D" id="3.30.300.30">
    <property type="match status" value="1"/>
</dbReference>
<feature type="domain" description="Condensation" evidence="4">
    <location>
        <begin position="3"/>
        <end position="332"/>
    </location>
</feature>
<name>A0A2V4HG38_9PSED</name>
<dbReference type="Pfam" id="PF13193">
    <property type="entry name" value="AMP-binding_C"/>
    <property type="match status" value="1"/>
</dbReference>
<gene>
    <name evidence="6" type="ORF">DMX07_21625</name>
</gene>
<evidence type="ECO:0000259" key="3">
    <source>
        <dbReference type="Pfam" id="PF00501"/>
    </source>
</evidence>
<dbReference type="GO" id="GO:0044550">
    <property type="term" value="P:secondary metabolite biosynthetic process"/>
    <property type="evidence" value="ECO:0007669"/>
    <property type="project" value="TreeGrafter"/>
</dbReference>
<feature type="domain" description="AMP-dependent synthetase/ligase" evidence="3">
    <location>
        <begin position="879"/>
        <end position="1203"/>
    </location>
</feature>